<protein>
    <recommendedName>
        <fullName evidence="1">DUF8052 domain-containing protein</fullName>
    </recommendedName>
</protein>
<dbReference type="InterPro" id="IPR058365">
    <property type="entry name" value="DUF8052"/>
</dbReference>
<dbReference type="AlphaFoldDB" id="A0A4R4FCS5"/>
<organism evidence="2 3">
    <name type="scientific">Extibacter muris</name>
    <dbReference type="NCBI Taxonomy" id="1796622"/>
    <lineage>
        <taxon>Bacteria</taxon>
        <taxon>Bacillati</taxon>
        <taxon>Bacillota</taxon>
        <taxon>Clostridia</taxon>
        <taxon>Lachnospirales</taxon>
        <taxon>Lachnospiraceae</taxon>
        <taxon>Extibacter</taxon>
    </lineage>
</organism>
<dbReference type="Pfam" id="PF26226">
    <property type="entry name" value="DUF8052"/>
    <property type="match status" value="1"/>
</dbReference>
<keyword evidence="3" id="KW-1185">Reference proteome</keyword>
<sequence length="177" mass="20458">MTGRELLEKLLASYEASYDIERTCSINGDIYDAHAAFSVTSAKYVLVKKAELWRADCFEHVFFRVKDSLGVDDLERFRLQVASYIEPQLVRGGKKWPEKNHMYTYITGVFICENGIPEEARQAVKSFRFVKNYNWTVRGYSEVRILVFDMENKKVFGNRAAKDLVKGYTKAKVIGPF</sequence>
<reference evidence="2 3" key="1">
    <citation type="journal article" date="2016" name="Nat. Microbiol.">
        <title>The Mouse Intestinal Bacterial Collection (miBC) provides host-specific insight into cultured diversity and functional potential of the gut microbiota.</title>
        <authorList>
            <person name="Lagkouvardos I."/>
            <person name="Pukall R."/>
            <person name="Abt B."/>
            <person name="Foesel B.U."/>
            <person name="Meier-Kolthoff J.P."/>
            <person name="Kumar N."/>
            <person name="Bresciani A."/>
            <person name="Martinez I."/>
            <person name="Just S."/>
            <person name="Ziegler C."/>
            <person name="Brugiroux S."/>
            <person name="Garzetti D."/>
            <person name="Wenning M."/>
            <person name="Bui T.P."/>
            <person name="Wang J."/>
            <person name="Hugenholtz F."/>
            <person name="Plugge C.M."/>
            <person name="Peterson D.A."/>
            <person name="Hornef M.W."/>
            <person name="Baines J.F."/>
            <person name="Smidt H."/>
            <person name="Walter J."/>
            <person name="Kristiansen K."/>
            <person name="Nielsen H.B."/>
            <person name="Haller D."/>
            <person name="Overmann J."/>
            <person name="Stecher B."/>
            <person name="Clavel T."/>
        </authorList>
    </citation>
    <scope>NUCLEOTIDE SEQUENCE [LARGE SCALE GENOMIC DNA]</scope>
    <source>
        <strain evidence="2 3">DSM 28560</strain>
    </source>
</reference>
<proteinExistence type="predicted"/>
<evidence type="ECO:0000313" key="3">
    <source>
        <dbReference type="Proteomes" id="UP000295710"/>
    </source>
</evidence>
<gene>
    <name evidence="2" type="ORF">E1963_13145</name>
</gene>
<name>A0A4R4FCS5_9FIRM</name>
<accession>A0A4R4FCS5</accession>
<evidence type="ECO:0000313" key="2">
    <source>
        <dbReference type="EMBL" id="TDA21098.1"/>
    </source>
</evidence>
<dbReference type="Proteomes" id="UP000295710">
    <property type="component" value="Unassembled WGS sequence"/>
</dbReference>
<comment type="caution">
    <text evidence="2">The sequence shown here is derived from an EMBL/GenBank/DDBJ whole genome shotgun (WGS) entry which is preliminary data.</text>
</comment>
<dbReference type="RefSeq" id="WP_132278680.1">
    <property type="nucleotide sequence ID" value="NZ_JAOBST010000018.1"/>
</dbReference>
<dbReference type="EMBL" id="SMMX01000011">
    <property type="protein sequence ID" value="TDA21098.1"/>
    <property type="molecule type" value="Genomic_DNA"/>
</dbReference>
<evidence type="ECO:0000259" key="1">
    <source>
        <dbReference type="Pfam" id="PF26226"/>
    </source>
</evidence>
<feature type="domain" description="DUF8052" evidence="1">
    <location>
        <begin position="5"/>
        <end position="169"/>
    </location>
</feature>